<organism evidence="7 8">
    <name type="scientific">Clostridium thailandense</name>
    <dbReference type="NCBI Taxonomy" id="2794346"/>
    <lineage>
        <taxon>Bacteria</taxon>
        <taxon>Bacillati</taxon>
        <taxon>Bacillota</taxon>
        <taxon>Clostridia</taxon>
        <taxon>Eubacteriales</taxon>
        <taxon>Clostridiaceae</taxon>
        <taxon>Clostridium</taxon>
    </lineage>
</organism>
<dbReference type="GO" id="GO:0008483">
    <property type="term" value="F:transaminase activity"/>
    <property type="evidence" value="ECO:0007669"/>
    <property type="project" value="UniProtKB-KW"/>
</dbReference>
<keyword evidence="2 7" id="KW-0032">Aminotransferase</keyword>
<dbReference type="AlphaFoldDB" id="A0A949TS15"/>
<sequence length="371" mass="42614">MNIKIKKHIYDFSRVSYVDEGEEYLCEQKEIIDCSLGVNPFGCSRTISDNKELFNIESLNNYPQYPYTKIREELSEYWSDIAKISSENIRLGCGSMGILSTINMLFVDKEYSILGYCPQFSEYITDVKSQGGRYEYIELKDNINFKFDADKLINKMNDRHQAIYIDNPNNPTGQVIPLTELIKVIEAAEKMNIAVVIDEAYGEFMDRNNSVISLINKYSNLFVIRTFSKGFGLAGIRVGYVVCNKSLLEYFKKVELPFSINTISYNIASAALRDSEFIKDSIYKIKDAKNRLIGECSKIKILETSLETPIMLMMHPNKEVDLYKAFMKNNVVTESGQCFIGLRKNFVRLRVPRNIDALIEVVKKIEDDIVS</sequence>
<comment type="similarity">
    <text evidence="5">Belongs to the class-II pyridoxal-phosphate-dependent aminotransferase family.</text>
</comment>
<dbReference type="GO" id="GO:0030170">
    <property type="term" value="F:pyridoxal phosphate binding"/>
    <property type="evidence" value="ECO:0007669"/>
    <property type="project" value="InterPro"/>
</dbReference>
<dbReference type="Pfam" id="PF00155">
    <property type="entry name" value="Aminotran_1_2"/>
    <property type="match status" value="1"/>
</dbReference>
<proteinExistence type="inferred from homology"/>
<keyword evidence="3" id="KW-0808">Transferase</keyword>
<dbReference type="CDD" id="cd00609">
    <property type="entry name" value="AAT_like"/>
    <property type="match status" value="1"/>
</dbReference>
<evidence type="ECO:0000313" key="8">
    <source>
        <dbReference type="Proteomes" id="UP000694308"/>
    </source>
</evidence>
<evidence type="ECO:0000256" key="1">
    <source>
        <dbReference type="ARBA" id="ARBA00001933"/>
    </source>
</evidence>
<dbReference type="InterPro" id="IPR004839">
    <property type="entry name" value="Aminotransferase_I/II_large"/>
</dbReference>
<dbReference type="InterPro" id="IPR001917">
    <property type="entry name" value="Aminotrans_II_pyridoxalP_BS"/>
</dbReference>
<protein>
    <submittedName>
        <fullName evidence="7">Histidinol-phosphate aminotransferase family protein</fullName>
    </submittedName>
</protein>
<gene>
    <name evidence="7" type="ORF">I6U48_15540</name>
</gene>
<dbReference type="PANTHER" id="PTHR42885:SF2">
    <property type="entry name" value="HISTIDINOL-PHOSPHATE AMINOTRANSFERASE"/>
    <property type="match status" value="1"/>
</dbReference>
<accession>A0A949TS15</accession>
<keyword evidence="4 5" id="KW-0663">Pyridoxal phosphate</keyword>
<evidence type="ECO:0000256" key="5">
    <source>
        <dbReference type="RuleBase" id="RU003693"/>
    </source>
</evidence>
<feature type="domain" description="Aminotransferase class I/classII large" evidence="6">
    <location>
        <begin position="32"/>
        <end position="354"/>
    </location>
</feature>
<name>A0A949TS15_9CLOT</name>
<reference evidence="7" key="1">
    <citation type="submission" date="2020-12" db="EMBL/GenBank/DDBJ databases">
        <title>Clostridium thailandense sp. nov., a novel acetogenic bacterium isolated from peat land soil in Thailand.</title>
        <authorList>
            <person name="Chaikitkaew S."/>
            <person name="Birkeland N.K."/>
        </authorList>
    </citation>
    <scope>NUCLEOTIDE SEQUENCE</scope>
    <source>
        <strain evidence="7">PL3</strain>
    </source>
</reference>
<dbReference type="EMBL" id="JAEEGC010000072">
    <property type="protein sequence ID" value="MBV7274317.1"/>
    <property type="molecule type" value="Genomic_DNA"/>
</dbReference>
<dbReference type="RefSeq" id="WP_218321379.1">
    <property type="nucleotide sequence ID" value="NZ_JAEEGC010000072.1"/>
</dbReference>
<dbReference type="Proteomes" id="UP000694308">
    <property type="component" value="Unassembled WGS sequence"/>
</dbReference>
<keyword evidence="8" id="KW-1185">Reference proteome</keyword>
<dbReference type="PANTHER" id="PTHR42885">
    <property type="entry name" value="HISTIDINOL-PHOSPHATE AMINOTRANSFERASE-RELATED"/>
    <property type="match status" value="1"/>
</dbReference>
<dbReference type="PROSITE" id="PS00599">
    <property type="entry name" value="AA_TRANSFER_CLASS_2"/>
    <property type="match status" value="1"/>
</dbReference>
<evidence type="ECO:0000313" key="7">
    <source>
        <dbReference type="EMBL" id="MBV7274317.1"/>
    </source>
</evidence>
<comment type="caution">
    <text evidence="7">The sequence shown here is derived from an EMBL/GenBank/DDBJ whole genome shotgun (WGS) entry which is preliminary data.</text>
</comment>
<evidence type="ECO:0000256" key="4">
    <source>
        <dbReference type="ARBA" id="ARBA00022898"/>
    </source>
</evidence>
<evidence type="ECO:0000256" key="3">
    <source>
        <dbReference type="ARBA" id="ARBA00022679"/>
    </source>
</evidence>
<comment type="cofactor">
    <cofactor evidence="1 5">
        <name>pyridoxal 5'-phosphate</name>
        <dbReference type="ChEBI" id="CHEBI:597326"/>
    </cofactor>
</comment>
<evidence type="ECO:0000256" key="2">
    <source>
        <dbReference type="ARBA" id="ARBA00022576"/>
    </source>
</evidence>
<evidence type="ECO:0000259" key="6">
    <source>
        <dbReference type="Pfam" id="PF00155"/>
    </source>
</evidence>